<name>A0A385E9F1_9CAUD</name>
<sequence>MTDFPIIRAAIEGRRAAAFDTMLANADAFAAEGVLIKAEFEDIKGVFTRCIDAAWEVVRKRYFFIDHALRTKEVEDLFWSFSIPYPHVLPGYLKKTLAAKNIPSNVREDLVALFNEGIALNDKLVALKPLIGKRAPKKTKVEIEREGKERTCQICGRGILAEGGTIAHHGYTRPGYGWQTASCSGAREVPFEISRDELRKEIEALKAWRVRKLAERARIEAEEVKLVLKYQVSEQDPRRAQGFKLTVDRQIEVTRDTFEALKVSTPEAFSGKYNPRKEGKYTYEALTFDGLKTQAIGMVDIEIGRLDTDILRQQARYDGWTQKAIFGAGRYWFIGETVRVPGGDTGKIKGFYQHVPPQPGDIAGGLYLEQEAGGHKSWNVAELEAVG</sequence>
<accession>A0A385E9F1</accession>
<organism evidence="1 2">
    <name type="scientific">Caulobacter phage CcrBL10</name>
    <dbReference type="NCBI Taxonomy" id="2283269"/>
    <lineage>
        <taxon>Viruses</taxon>
        <taxon>Duplodnaviria</taxon>
        <taxon>Heunggongvirae</taxon>
        <taxon>Uroviricota</taxon>
        <taxon>Caudoviricetes</taxon>
        <taxon>Jeanschmidtviridae</taxon>
        <taxon>Poindextervirus</taxon>
        <taxon>Poindextervirus BL10</taxon>
    </lineage>
</organism>
<protein>
    <submittedName>
        <fullName evidence="1">Uncharacterized protein</fullName>
    </submittedName>
</protein>
<dbReference type="EMBL" id="MH588544">
    <property type="protein sequence ID" value="AXQ68433.1"/>
    <property type="molecule type" value="Genomic_DNA"/>
</dbReference>
<evidence type="ECO:0000313" key="2">
    <source>
        <dbReference type="Proteomes" id="UP000258997"/>
    </source>
</evidence>
<gene>
    <name evidence="1" type="ORF">CcrBL10_gp229</name>
</gene>
<reference evidence="1 2" key="1">
    <citation type="submission" date="2018-07" db="EMBL/GenBank/DDBJ databases">
        <title>Giant CbK-like Caulobacter bacteriophages have genetically divergent genomes.</title>
        <authorList>
            <person name="Wilson K.M."/>
            <person name="Ely B."/>
        </authorList>
    </citation>
    <scope>NUCLEOTIDE SEQUENCE [LARGE SCALE GENOMIC DNA]</scope>
</reference>
<evidence type="ECO:0000313" key="1">
    <source>
        <dbReference type="EMBL" id="AXQ68433.1"/>
    </source>
</evidence>
<proteinExistence type="predicted"/>
<dbReference type="Proteomes" id="UP000258997">
    <property type="component" value="Segment"/>
</dbReference>
<keyword evidence="2" id="KW-1185">Reference proteome</keyword>